<name>A0A089NW20_9HYPH</name>
<feature type="domain" description="UspA" evidence="2">
    <location>
        <begin position="192"/>
        <end position="268"/>
    </location>
</feature>
<dbReference type="PANTHER" id="PTHR46268">
    <property type="entry name" value="STRESS RESPONSE PROTEIN NHAX"/>
    <property type="match status" value="1"/>
</dbReference>
<dbReference type="RefSeq" id="WP_029357924.1">
    <property type="nucleotide sequence ID" value="NZ_CP003811.1"/>
</dbReference>
<comment type="similarity">
    <text evidence="1">Belongs to the universal stress protein A family.</text>
</comment>
<accession>A0A089NW20</accession>
<proteinExistence type="inferred from homology"/>
<dbReference type="HOGENOM" id="CLU_049301_5_3_5"/>
<dbReference type="eggNOG" id="COG0589">
    <property type="taxonomic scope" value="Bacteria"/>
</dbReference>
<dbReference type="EMBL" id="CP003811">
    <property type="protein sequence ID" value="AIQ90735.1"/>
    <property type="molecule type" value="Genomic_DNA"/>
</dbReference>
<dbReference type="SUPFAM" id="SSF52402">
    <property type="entry name" value="Adenine nucleotide alpha hydrolases-like"/>
    <property type="match status" value="2"/>
</dbReference>
<dbReference type="AlphaFoldDB" id="A0A089NW20"/>
<gene>
    <name evidence="3" type="ORF">MOC_2980</name>
</gene>
<protein>
    <submittedName>
        <fullName evidence="3">UspA domain-containing protein</fullName>
    </submittedName>
</protein>
<keyword evidence="4" id="KW-1185">Reference proteome</keyword>
<dbReference type="InterPro" id="IPR006016">
    <property type="entry name" value="UspA"/>
</dbReference>
<dbReference type="PANTHER" id="PTHR46268:SF15">
    <property type="entry name" value="UNIVERSAL STRESS PROTEIN HP_0031"/>
    <property type="match status" value="1"/>
</dbReference>
<dbReference type="KEGG" id="mor:MOC_2980"/>
<dbReference type="InterPro" id="IPR006015">
    <property type="entry name" value="Universal_stress_UspA"/>
</dbReference>
<dbReference type="Gene3D" id="3.40.50.12370">
    <property type="match status" value="1"/>
</dbReference>
<sequence length="270" mass="29102">MDYANILVPADLGEAAPDRIQLAAGLARRFEAVLTGTAAHAVPAPILVRDVYDAIDQEGRNKAQVQAILEQAHASFERFTGDGIRTDWRPSFADATTHLIEQARAADLVVVSRRGPGDEDPGPLGVLPGPVLMEAGRPVLVVPPRTAHLKASRIVIAWKDGPEARRAVSAALPLMREADRVFVASVGADAGHEGAEDVANHLARHDAHVTAHRLHTADDDGSEILRFALLQEADLIVLGAYGHSRLREWMFGGVTRDVLDRSPLCCLMCH</sequence>
<evidence type="ECO:0000256" key="1">
    <source>
        <dbReference type="ARBA" id="ARBA00008791"/>
    </source>
</evidence>
<evidence type="ECO:0000259" key="2">
    <source>
        <dbReference type="Pfam" id="PF00582"/>
    </source>
</evidence>
<evidence type="ECO:0000313" key="3">
    <source>
        <dbReference type="EMBL" id="AIQ90735.1"/>
    </source>
</evidence>
<organism evidence="3 4">
    <name type="scientific">Methylobacterium oryzae CBMB20</name>
    <dbReference type="NCBI Taxonomy" id="693986"/>
    <lineage>
        <taxon>Bacteria</taxon>
        <taxon>Pseudomonadati</taxon>
        <taxon>Pseudomonadota</taxon>
        <taxon>Alphaproteobacteria</taxon>
        <taxon>Hyphomicrobiales</taxon>
        <taxon>Methylobacteriaceae</taxon>
        <taxon>Methylobacterium</taxon>
    </lineage>
</organism>
<evidence type="ECO:0000313" key="4">
    <source>
        <dbReference type="Proteomes" id="UP000029492"/>
    </source>
</evidence>
<reference evidence="3 4" key="1">
    <citation type="journal article" date="2014" name="PLoS ONE">
        <title>Genome Information of Methylobacterium oryzae, a Plant-Probiotic Methylotroph in the Phyllosphere.</title>
        <authorList>
            <person name="Kwak M.J."/>
            <person name="Jeong H."/>
            <person name="Madhaiyan M."/>
            <person name="Lee Y."/>
            <person name="Sa T.M."/>
            <person name="Oh T.K."/>
            <person name="Kim J.F."/>
        </authorList>
    </citation>
    <scope>NUCLEOTIDE SEQUENCE [LARGE SCALE GENOMIC DNA]</scope>
    <source>
        <strain evidence="3 4">CBMB20</strain>
    </source>
</reference>
<dbReference type="STRING" id="693986.MOC_2980"/>
<dbReference type="Proteomes" id="UP000029492">
    <property type="component" value="Chromosome"/>
</dbReference>
<dbReference type="PRINTS" id="PR01438">
    <property type="entry name" value="UNVRSLSTRESS"/>
</dbReference>
<dbReference type="CDD" id="cd00293">
    <property type="entry name" value="USP-like"/>
    <property type="match status" value="2"/>
</dbReference>
<dbReference type="Pfam" id="PF00582">
    <property type="entry name" value="Usp"/>
    <property type="match status" value="2"/>
</dbReference>
<feature type="domain" description="UspA" evidence="2">
    <location>
        <begin position="3"/>
        <end position="143"/>
    </location>
</feature>